<evidence type="ECO:0000256" key="1">
    <source>
        <dbReference type="SAM" id="Phobius"/>
    </source>
</evidence>
<proteinExistence type="predicted"/>
<evidence type="ECO:0000313" key="2">
    <source>
        <dbReference type="EMBL" id="MDR7330714.1"/>
    </source>
</evidence>
<feature type="transmembrane region" description="Helical" evidence="1">
    <location>
        <begin position="206"/>
        <end position="223"/>
    </location>
</feature>
<dbReference type="NCBIfam" id="TIGR03082">
    <property type="entry name" value="Gneg_AbrB_dup"/>
    <property type="match status" value="2"/>
</dbReference>
<dbReference type="RefSeq" id="WP_290196670.1">
    <property type="nucleotide sequence ID" value="NZ_CP047654.1"/>
</dbReference>
<keyword evidence="1" id="KW-0472">Membrane</keyword>
<feature type="transmembrane region" description="Helical" evidence="1">
    <location>
        <begin position="28"/>
        <end position="46"/>
    </location>
</feature>
<comment type="caution">
    <text evidence="2">The sequence shown here is derived from an EMBL/GenBank/DDBJ whole genome shotgun (WGS) entry which is preliminary data.</text>
</comment>
<dbReference type="PANTHER" id="PTHR38457">
    <property type="entry name" value="REGULATOR ABRB-RELATED"/>
    <property type="match status" value="1"/>
</dbReference>
<evidence type="ECO:0000313" key="3">
    <source>
        <dbReference type="Proteomes" id="UP001180840"/>
    </source>
</evidence>
<accession>A0ABU2A0L0</accession>
<dbReference type="EMBL" id="JAVDXZ010000001">
    <property type="protein sequence ID" value="MDR7330714.1"/>
    <property type="molecule type" value="Genomic_DNA"/>
</dbReference>
<organism evidence="2 3">
    <name type="scientific">Corynebacterium guangdongense</name>
    <dbReference type="NCBI Taxonomy" id="1783348"/>
    <lineage>
        <taxon>Bacteria</taxon>
        <taxon>Bacillati</taxon>
        <taxon>Actinomycetota</taxon>
        <taxon>Actinomycetes</taxon>
        <taxon>Mycobacteriales</taxon>
        <taxon>Corynebacteriaceae</taxon>
        <taxon>Corynebacterium</taxon>
    </lineage>
</organism>
<keyword evidence="3" id="KW-1185">Reference proteome</keyword>
<dbReference type="Pfam" id="PF05145">
    <property type="entry name" value="AbrB"/>
    <property type="match status" value="1"/>
</dbReference>
<name>A0ABU2A0L0_9CORY</name>
<keyword evidence="1" id="KW-0812">Transmembrane</keyword>
<sequence length="360" mass="36685">MSTLVRWLIVAPLSVALGLLLNHWHVPAGWILAAILASGSMALISGRELPINARFYQFSRGIIGILAAVPLVSVPPRDIVSLLPAGVFVTTVTLGIGVGGGLLLARSQPSISRETGVLSMLAGAASMMPAIATEVGGDPRYVALGQYLRLLAVSMTLPLVAGLLPMPGGGQATAAPVVQDSWLMMAVIVLVALIGQPVARALHIPVPGMLGPLLLTVLISAFLPEGHTMLPPEALTVVSFLAVGWVCGGMLSVPALAAFARQLPATIAFIVIVMAACALSALPLTSWLGVTYFEAYLATSPGALETVLALGSEGGAGPEVVVIQLIRLMGVLAVVGLLPRLLGGSDGSDGSERSGTKGAG</sequence>
<protein>
    <submittedName>
        <fullName evidence="2">Membrane AbrB-like protein</fullName>
    </submittedName>
</protein>
<feature type="transmembrane region" description="Helical" evidence="1">
    <location>
        <begin position="320"/>
        <end position="338"/>
    </location>
</feature>
<feature type="transmembrane region" description="Helical" evidence="1">
    <location>
        <begin position="181"/>
        <end position="199"/>
    </location>
</feature>
<dbReference type="PIRSF" id="PIRSF038991">
    <property type="entry name" value="Protein_AbrB"/>
    <property type="match status" value="1"/>
</dbReference>
<dbReference type="InterPro" id="IPR017516">
    <property type="entry name" value="AbrB_dup"/>
</dbReference>
<dbReference type="Proteomes" id="UP001180840">
    <property type="component" value="Unassembled WGS sequence"/>
</dbReference>
<feature type="transmembrane region" description="Helical" evidence="1">
    <location>
        <begin position="58"/>
        <end position="76"/>
    </location>
</feature>
<keyword evidence="1" id="KW-1133">Transmembrane helix</keyword>
<reference evidence="2" key="1">
    <citation type="submission" date="2023-07" db="EMBL/GenBank/DDBJ databases">
        <title>Sequencing the genomes of 1000 actinobacteria strains.</title>
        <authorList>
            <person name="Klenk H.-P."/>
        </authorList>
    </citation>
    <scope>NUCLEOTIDE SEQUENCE</scope>
    <source>
        <strain evidence="2">DSM 107476</strain>
    </source>
</reference>
<gene>
    <name evidence="2" type="ORF">J2S39_002390</name>
</gene>
<feature type="transmembrane region" description="Helical" evidence="1">
    <location>
        <begin position="235"/>
        <end position="260"/>
    </location>
</feature>
<dbReference type="InterPro" id="IPR007820">
    <property type="entry name" value="AbrB_fam"/>
</dbReference>
<feature type="transmembrane region" description="Helical" evidence="1">
    <location>
        <begin position="82"/>
        <end position="105"/>
    </location>
</feature>
<feature type="transmembrane region" description="Helical" evidence="1">
    <location>
        <begin position="267"/>
        <end position="290"/>
    </location>
</feature>
<dbReference type="PANTHER" id="PTHR38457:SF1">
    <property type="entry name" value="REGULATOR ABRB-RELATED"/>
    <property type="match status" value="1"/>
</dbReference>